<dbReference type="GO" id="GO:0016788">
    <property type="term" value="F:hydrolase activity, acting on ester bonds"/>
    <property type="evidence" value="ECO:0007669"/>
    <property type="project" value="InterPro"/>
</dbReference>
<dbReference type="Proteomes" id="UP000007797">
    <property type="component" value="Unassembled WGS sequence"/>
</dbReference>
<name>F4PU60_CACFS</name>
<dbReference type="OrthoDB" id="6079689at2759"/>
<dbReference type="GO" id="GO:0046872">
    <property type="term" value="F:metal ion binding"/>
    <property type="evidence" value="ECO:0007669"/>
    <property type="project" value="UniProtKB-KW"/>
</dbReference>
<dbReference type="PROSITE" id="PS01091">
    <property type="entry name" value="TATD_3"/>
    <property type="match status" value="1"/>
</dbReference>
<gene>
    <name evidence="4" type="ORF">DFA_00855</name>
</gene>
<dbReference type="GeneID" id="14873595"/>
<dbReference type="SUPFAM" id="SSF51556">
    <property type="entry name" value="Metallo-dependent hydrolases"/>
    <property type="match status" value="1"/>
</dbReference>
<dbReference type="FunFam" id="3.20.20.140:FF:000005">
    <property type="entry name" value="TatD family hydrolase"/>
    <property type="match status" value="1"/>
</dbReference>
<dbReference type="RefSeq" id="XP_004358836.1">
    <property type="nucleotide sequence ID" value="XM_004358779.1"/>
</dbReference>
<dbReference type="Pfam" id="PF01026">
    <property type="entry name" value="TatD_DNase"/>
    <property type="match status" value="1"/>
</dbReference>
<dbReference type="PROSITE" id="PS01090">
    <property type="entry name" value="TATD_2"/>
    <property type="match status" value="1"/>
</dbReference>
<evidence type="ECO:0000256" key="2">
    <source>
        <dbReference type="ARBA" id="ARBA00022801"/>
    </source>
</evidence>
<dbReference type="InterPro" id="IPR018228">
    <property type="entry name" value="DNase_TatD-rel_CS"/>
</dbReference>
<accession>F4PU60</accession>
<evidence type="ECO:0000256" key="3">
    <source>
        <dbReference type="SAM" id="MobiDB-lite"/>
    </source>
</evidence>
<dbReference type="InterPro" id="IPR001130">
    <property type="entry name" value="TatD-like"/>
</dbReference>
<dbReference type="PANTHER" id="PTHR46363">
    <property type="entry name" value="DEOXYRIBONUCLEASE TATDN2-RELATED"/>
    <property type="match status" value="1"/>
</dbReference>
<keyword evidence="2" id="KW-0378">Hydrolase</keyword>
<protein>
    <submittedName>
        <fullName evidence="4">Uncharacterized protein</fullName>
    </submittedName>
</protein>
<reference evidence="5" key="1">
    <citation type="journal article" date="2011" name="Genome Res.">
        <title>Phylogeny-wide analysis of social amoeba genomes highlights ancient origins for complex intercellular communication.</title>
        <authorList>
            <person name="Heidel A.J."/>
            <person name="Lawal H.M."/>
            <person name="Felder M."/>
            <person name="Schilde C."/>
            <person name="Helps N.R."/>
            <person name="Tunggal B."/>
            <person name="Rivero F."/>
            <person name="John U."/>
            <person name="Schleicher M."/>
            <person name="Eichinger L."/>
            <person name="Platzer M."/>
            <person name="Noegel A.A."/>
            <person name="Schaap P."/>
            <person name="Gloeckner G."/>
        </authorList>
    </citation>
    <scope>NUCLEOTIDE SEQUENCE [LARGE SCALE GENOMIC DNA]</scope>
    <source>
        <strain evidence="5">SH3</strain>
    </source>
</reference>
<dbReference type="EMBL" id="GL883010">
    <property type="protein sequence ID" value="EGG20986.1"/>
    <property type="molecule type" value="Genomic_DNA"/>
</dbReference>
<organism evidence="4 5">
    <name type="scientific">Cavenderia fasciculata</name>
    <name type="common">Slime mold</name>
    <name type="synonym">Dictyostelium fasciculatum</name>
    <dbReference type="NCBI Taxonomy" id="261658"/>
    <lineage>
        <taxon>Eukaryota</taxon>
        <taxon>Amoebozoa</taxon>
        <taxon>Evosea</taxon>
        <taxon>Eumycetozoa</taxon>
        <taxon>Dictyostelia</taxon>
        <taxon>Acytosteliales</taxon>
        <taxon>Cavenderiaceae</taxon>
        <taxon>Cavenderia</taxon>
    </lineage>
</organism>
<dbReference type="PANTHER" id="PTHR46363:SF1">
    <property type="entry name" value="DEOXYRIBONUCLEASE TATDN2-RELATED"/>
    <property type="match status" value="1"/>
</dbReference>
<dbReference type="CDD" id="cd01310">
    <property type="entry name" value="TatD_DNAse"/>
    <property type="match status" value="1"/>
</dbReference>
<dbReference type="InterPro" id="IPR032466">
    <property type="entry name" value="Metal_Hydrolase"/>
</dbReference>
<evidence type="ECO:0000313" key="5">
    <source>
        <dbReference type="Proteomes" id="UP000007797"/>
    </source>
</evidence>
<keyword evidence="5" id="KW-1185">Reference proteome</keyword>
<feature type="compositionally biased region" description="Low complexity" evidence="3">
    <location>
        <begin position="55"/>
        <end position="66"/>
    </location>
</feature>
<evidence type="ECO:0000313" key="4">
    <source>
        <dbReference type="EMBL" id="EGG20986.1"/>
    </source>
</evidence>
<dbReference type="KEGG" id="dfa:DFA_00855"/>
<dbReference type="OMA" id="THCHLEY"/>
<dbReference type="PROSITE" id="PS01137">
    <property type="entry name" value="TATD_1"/>
    <property type="match status" value="1"/>
</dbReference>
<feature type="region of interest" description="Disordered" evidence="3">
    <location>
        <begin position="54"/>
        <end position="92"/>
    </location>
</feature>
<evidence type="ECO:0000256" key="1">
    <source>
        <dbReference type="ARBA" id="ARBA00022723"/>
    </source>
</evidence>
<sequence>MINSILSRSINRTVITTISRLNTSSYLSSSSYSTSYYSYSNTTTTTTNIIKRTMSTSNTNNNNNNNKGCCDPEARKPQPQQGGGKKKGEKKVTPPSKYVVFTPAVIDMPDDAKYIDSHCHVDQTLQRLNKMLPDFPQFVKDNYPPQFEACVQVCCDPVSMEYTDFLVQYPQIYAAYGVHPHNAKDYTDTVESKLIERMSHPKTVAWGEMGLDYYYKNSTHDQQKIAFRRQLGVAVPLGKPLVIHSRDAEEDTIAILKELVPKDYKIHIHCLTSSNQPYILQLLEHFSNLCIGFTGCITFKSSDPIRDSLAIIPLDRLLLETDAPYMTPEPFRGQIAHSGHIPHVANLIAQIKGTSVEAVLKQCRENTKKIYGI</sequence>
<proteinExistence type="predicted"/>
<dbReference type="AlphaFoldDB" id="F4PU60"/>
<keyword evidence="1" id="KW-0479">Metal-binding</keyword>
<dbReference type="Gene3D" id="3.20.20.140">
    <property type="entry name" value="Metal-dependent hydrolases"/>
    <property type="match status" value="1"/>
</dbReference>